<protein>
    <submittedName>
        <fullName evidence="1">Uncharacterized protein</fullName>
    </submittedName>
</protein>
<accession>A0A644YE12</accession>
<dbReference type="EMBL" id="VSSQ01004756">
    <property type="protein sequence ID" value="MPM26529.1"/>
    <property type="molecule type" value="Genomic_DNA"/>
</dbReference>
<gene>
    <name evidence="1" type="ORF">SDC9_73033</name>
</gene>
<sequence length="90" mass="9884">MVAEIIPSGIGTALNVQIQRLHFGGKQQMVKANPGKGHRSVVETVVVRVEHLRIIPRRLKRRHNGVQQTVIPGIPETDVGTGLQVLPRQA</sequence>
<proteinExistence type="predicted"/>
<dbReference type="AlphaFoldDB" id="A0A644YE12"/>
<name>A0A644YE12_9ZZZZ</name>
<comment type="caution">
    <text evidence="1">The sequence shown here is derived from an EMBL/GenBank/DDBJ whole genome shotgun (WGS) entry which is preliminary data.</text>
</comment>
<evidence type="ECO:0000313" key="1">
    <source>
        <dbReference type="EMBL" id="MPM26529.1"/>
    </source>
</evidence>
<reference evidence="1" key="1">
    <citation type="submission" date="2019-08" db="EMBL/GenBank/DDBJ databases">
        <authorList>
            <person name="Kucharzyk K."/>
            <person name="Murdoch R.W."/>
            <person name="Higgins S."/>
            <person name="Loffler F."/>
        </authorList>
    </citation>
    <scope>NUCLEOTIDE SEQUENCE</scope>
</reference>
<organism evidence="1">
    <name type="scientific">bioreactor metagenome</name>
    <dbReference type="NCBI Taxonomy" id="1076179"/>
    <lineage>
        <taxon>unclassified sequences</taxon>
        <taxon>metagenomes</taxon>
        <taxon>ecological metagenomes</taxon>
    </lineage>
</organism>